<dbReference type="InterPro" id="IPR004843">
    <property type="entry name" value="Calcineurin-like_PHP"/>
</dbReference>
<evidence type="ECO:0000313" key="3">
    <source>
        <dbReference type="Proteomes" id="UP001055955"/>
    </source>
</evidence>
<dbReference type="PANTHER" id="PTHR42850">
    <property type="entry name" value="METALLOPHOSPHOESTERASE"/>
    <property type="match status" value="1"/>
</dbReference>
<feature type="domain" description="Calcineurin-like phosphoesterase" evidence="1">
    <location>
        <begin position="5"/>
        <end position="113"/>
    </location>
</feature>
<dbReference type="InterPro" id="IPR029052">
    <property type="entry name" value="Metallo-depent_PP-like"/>
</dbReference>
<sequence>MGLVMRVLLVGDIHGCYWTLQALLKKMGYDSVKDRLILLGDLVGKGPHDEKVLDWACSNNIECVLGNHDLYWMKDFFLGKHSGVSAGKWYEHLSKQSILKLINNCWIVHASLEPSWSQDEALLWAQKLEQLIQENPGQLFGGLSEPLELKWSAGLSEGECLQLALHIFVRARYYTNKGMLELSATGHPEEHPHLVPWYETLRKDPYFTYFGHWARLNGASGETWRNLDGGAVYGGSLLGYDMTNHKGYSCKQEQKDGRKKTSS</sequence>
<gene>
    <name evidence="2" type="ORF">MMH89_04640</name>
</gene>
<accession>A0ABY5DL38</accession>
<dbReference type="Proteomes" id="UP001055955">
    <property type="component" value="Chromosome"/>
</dbReference>
<proteinExistence type="predicted"/>
<dbReference type="EMBL" id="CP092900">
    <property type="protein sequence ID" value="UTC24505.1"/>
    <property type="molecule type" value="Genomic_DNA"/>
</dbReference>
<dbReference type="SUPFAM" id="SSF56300">
    <property type="entry name" value="Metallo-dependent phosphatases"/>
    <property type="match status" value="1"/>
</dbReference>
<organism evidence="2 3">
    <name type="scientific">Candidatus Comchoanobacter bicostacola</name>
    <dbReference type="NCBI Taxonomy" id="2919598"/>
    <lineage>
        <taxon>Bacteria</taxon>
        <taxon>Pseudomonadati</taxon>
        <taxon>Pseudomonadota</taxon>
        <taxon>Gammaproteobacteria</taxon>
        <taxon>Candidatus Comchoanobacterales</taxon>
        <taxon>Candidatus Comchoanobacteraceae</taxon>
        <taxon>Candidatus Comchoanobacter</taxon>
    </lineage>
</organism>
<dbReference type="PANTHER" id="PTHR42850:SF4">
    <property type="entry name" value="ZINC-DEPENDENT ENDOPOLYPHOSPHATASE"/>
    <property type="match status" value="1"/>
</dbReference>
<name>A0ABY5DL38_9GAMM</name>
<dbReference type="Pfam" id="PF00149">
    <property type="entry name" value="Metallophos"/>
    <property type="match status" value="1"/>
</dbReference>
<keyword evidence="3" id="KW-1185">Reference proteome</keyword>
<protein>
    <submittedName>
        <fullName evidence="2">Metallophosphoesterase</fullName>
    </submittedName>
</protein>
<evidence type="ECO:0000313" key="2">
    <source>
        <dbReference type="EMBL" id="UTC24505.1"/>
    </source>
</evidence>
<dbReference type="Gene3D" id="3.60.21.10">
    <property type="match status" value="1"/>
</dbReference>
<dbReference type="InterPro" id="IPR050126">
    <property type="entry name" value="Ap4A_hydrolase"/>
</dbReference>
<evidence type="ECO:0000259" key="1">
    <source>
        <dbReference type="Pfam" id="PF00149"/>
    </source>
</evidence>
<dbReference type="RefSeq" id="WP_258568289.1">
    <property type="nucleotide sequence ID" value="NZ_CP092900.1"/>
</dbReference>
<reference evidence="2 3" key="1">
    <citation type="journal article" date="2022" name="Nat. Microbiol.">
        <title>The microbiome of a bacterivorous marine choanoflagellate contains a resource-demanding obligate bacterial associate.</title>
        <authorList>
            <person name="Needham D.M."/>
            <person name="Poirier C."/>
            <person name="Bachy C."/>
            <person name="George E.E."/>
            <person name="Wilken S."/>
            <person name="Yung C.C.M."/>
            <person name="Limardo A.J."/>
            <person name="Morando M."/>
            <person name="Sudek L."/>
            <person name="Malmstrom R.R."/>
            <person name="Keeling P.J."/>
            <person name="Santoro A.E."/>
            <person name="Worden A.Z."/>
        </authorList>
    </citation>
    <scope>NUCLEOTIDE SEQUENCE [LARGE SCALE GENOMIC DNA]</scope>
    <source>
        <strain evidence="2 3">Comchoano-1</strain>
    </source>
</reference>